<dbReference type="AlphaFoldDB" id="A0A6G1GNY4"/>
<sequence>MEGMSEKPAGAPPMLLSALKFGAACGAAGLFVGGTAGIIRSKTPILFSIASGSQCFALGFTYMSVRKLAISQRDKPTRNDYAVASTIAGGCSGAAVALMFRGPANVIPGTIMWSLFGFLGQKGYDAVDASRTEAAAAPPRENIFKRMANSKWTPVRSLSDEEYASMLKEKLFKVDVEIALIDDRLKNLEEETKQKKGEVAMSTPEDQK</sequence>
<evidence type="ECO:0000313" key="2">
    <source>
        <dbReference type="EMBL" id="KAF1982448.1"/>
    </source>
</evidence>
<evidence type="ECO:0000313" key="3">
    <source>
        <dbReference type="Proteomes" id="UP000800041"/>
    </source>
</evidence>
<dbReference type="OrthoDB" id="5565730at2759"/>
<feature type="transmembrane region" description="Helical" evidence="1">
    <location>
        <begin position="21"/>
        <end position="39"/>
    </location>
</feature>
<gene>
    <name evidence="2" type="ORF">K402DRAFT_195335</name>
</gene>
<proteinExistence type="predicted"/>
<dbReference type="EMBL" id="ML977184">
    <property type="protein sequence ID" value="KAF1982448.1"/>
    <property type="molecule type" value="Genomic_DNA"/>
</dbReference>
<dbReference type="PANTHER" id="PTHR41390:SF1">
    <property type="entry name" value="NADH-UBIQUINONE OXIDOREDUCTASE 213 KDA SUBUNIT"/>
    <property type="match status" value="1"/>
</dbReference>
<evidence type="ECO:0000256" key="1">
    <source>
        <dbReference type="SAM" id="Phobius"/>
    </source>
</evidence>
<organism evidence="2 3">
    <name type="scientific">Aulographum hederae CBS 113979</name>
    <dbReference type="NCBI Taxonomy" id="1176131"/>
    <lineage>
        <taxon>Eukaryota</taxon>
        <taxon>Fungi</taxon>
        <taxon>Dikarya</taxon>
        <taxon>Ascomycota</taxon>
        <taxon>Pezizomycotina</taxon>
        <taxon>Dothideomycetes</taxon>
        <taxon>Pleosporomycetidae</taxon>
        <taxon>Aulographales</taxon>
        <taxon>Aulographaceae</taxon>
    </lineage>
</organism>
<keyword evidence="1" id="KW-1133">Transmembrane helix</keyword>
<protein>
    <submittedName>
        <fullName evidence="2">Uncharacterized protein</fullName>
    </submittedName>
</protein>
<keyword evidence="1" id="KW-0472">Membrane</keyword>
<accession>A0A6G1GNY4</accession>
<dbReference type="PANTHER" id="PTHR41390">
    <property type="entry name" value="CHROMOSOME 7, WHOLE GENOME SHOTGUN SEQUENCE"/>
    <property type="match status" value="1"/>
</dbReference>
<feature type="transmembrane region" description="Helical" evidence="1">
    <location>
        <begin position="45"/>
        <end position="65"/>
    </location>
</feature>
<keyword evidence="3" id="KW-1185">Reference proteome</keyword>
<reference evidence="2" key="1">
    <citation type="journal article" date="2020" name="Stud. Mycol.">
        <title>101 Dothideomycetes genomes: a test case for predicting lifestyles and emergence of pathogens.</title>
        <authorList>
            <person name="Haridas S."/>
            <person name="Albert R."/>
            <person name="Binder M."/>
            <person name="Bloem J."/>
            <person name="Labutti K."/>
            <person name="Salamov A."/>
            <person name="Andreopoulos B."/>
            <person name="Baker S."/>
            <person name="Barry K."/>
            <person name="Bills G."/>
            <person name="Bluhm B."/>
            <person name="Cannon C."/>
            <person name="Castanera R."/>
            <person name="Culley D."/>
            <person name="Daum C."/>
            <person name="Ezra D."/>
            <person name="Gonzalez J."/>
            <person name="Henrissat B."/>
            <person name="Kuo A."/>
            <person name="Liang C."/>
            <person name="Lipzen A."/>
            <person name="Lutzoni F."/>
            <person name="Magnuson J."/>
            <person name="Mondo S."/>
            <person name="Nolan M."/>
            <person name="Ohm R."/>
            <person name="Pangilinan J."/>
            <person name="Park H.-J."/>
            <person name="Ramirez L."/>
            <person name="Alfaro M."/>
            <person name="Sun H."/>
            <person name="Tritt A."/>
            <person name="Yoshinaga Y."/>
            <person name="Zwiers L.-H."/>
            <person name="Turgeon B."/>
            <person name="Goodwin S."/>
            <person name="Spatafora J."/>
            <person name="Crous P."/>
            <person name="Grigoriev I."/>
        </authorList>
    </citation>
    <scope>NUCLEOTIDE SEQUENCE</scope>
    <source>
        <strain evidence="2">CBS 113979</strain>
    </source>
</reference>
<dbReference type="Proteomes" id="UP000800041">
    <property type="component" value="Unassembled WGS sequence"/>
</dbReference>
<name>A0A6G1GNY4_9PEZI</name>
<keyword evidence="1" id="KW-0812">Transmembrane</keyword>